<proteinExistence type="predicted"/>
<name>A0A0W1SAA8_9EURY</name>
<keyword evidence="1" id="KW-0472">Membrane</keyword>
<dbReference type="EMBL" id="LOPV01000341">
    <property type="protein sequence ID" value="KTG22891.1"/>
    <property type="molecule type" value="Genomic_DNA"/>
</dbReference>
<keyword evidence="3" id="KW-1185">Reference proteome</keyword>
<feature type="transmembrane region" description="Helical" evidence="1">
    <location>
        <begin position="37"/>
        <end position="55"/>
    </location>
</feature>
<dbReference type="Proteomes" id="UP000053157">
    <property type="component" value="Unassembled WGS sequence"/>
</dbReference>
<keyword evidence="1" id="KW-1133">Transmembrane helix</keyword>
<feature type="transmembrane region" description="Helical" evidence="1">
    <location>
        <begin position="6"/>
        <end position="25"/>
    </location>
</feature>
<gene>
    <name evidence="2" type="ORF">AUR66_16770</name>
</gene>
<organism evidence="2 3">
    <name type="scientific">Haloferax profundi</name>
    <dbReference type="NCBI Taxonomy" id="1544718"/>
    <lineage>
        <taxon>Archaea</taxon>
        <taxon>Methanobacteriati</taxon>
        <taxon>Methanobacteriota</taxon>
        <taxon>Stenosarchaea group</taxon>
        <taxon>Halobacteria</taxon>
        <taxon>Halobacteriales</taxon>
        <taxon>Haloferacaceae</taxon>
        <taxon>Haloferax</taxon>
    </lineage>
</organism>
<accession>A0A0W1SAA8</accession>
<reference evidence="2 3" key="1">
    <citation type="submission" date="2015-12" db="EMBL/GenBank/DDBJ databases">
        <title>Haloferax profundi sp. nov. isolated from the Discovery deep brine-seawater interface in the Red Sea.</title>
        <authorList>
            <person name="Zhang G."/>
            <person name="Stingl U."/>
            <person name="Rashid M."/>
        </authorList>
    </citation>
    <scope>NUCLEOTIDE SEQUENCE [LARGE SCALE GENOMIC DNA]</scope>
    <source>
        <strain evidence="2 3">SB29</strain>
    </source>
</reference>
<evidence type="ECO:0000256" key="1">
    <source>
        <dbReference type="SAM" id="Phobius"/>
    </source>
</evidence>
<comment type="caution">
    <text evidence="2">The sequence shown here is derived from an EMBL/GenBank/DDBJ whole genome shotgun (WGS) entry which is preliminary data.</text>
</comment>
<keyword evidence="1" id="KW-0812">Transmembrane</keyword>
<dbReference type="AlphaFoldDB" id="A0A0W1SAA8"/>
<protein>
    <submittedName>
        <fullName evidence="2">Uncharacterized protein</fullName>
    </submittedName>
</protein>
<sequence length="60" mass="6753">MYLNELKWGLISFIALSIVIVPVGVIANSVSYRSGQWVILSSIAFSIFVGYVLVYELKVW</sequence>
<evidence type="ECO:0000313" key="2">
    <source>
        <dbReference type="EMBL" id="KTG22891.1"/>
    </source>
</evidence>
<evidence type="ECO:0000313" key="3">
    <source>
        <dbReference type="Proteomes" id="UP000053157"/>
    </source>
</evidence>